<accession>A0A2A4G862</accession>
<evidence type="ECO:0000259" key="1">
    <source>
        <dbReference type="PROSITE" id="PS51186"/>
    </source>
</evidence>
<feature type="domain" description="N-acetyltransferase" evidence="1">
    <location>
        <begin position="5"/>
        <end position="142"/>
    </location>
</feature>
<dbReference type="PANTHER" id="PTHR43233:SF1">
    <property type="entry name" value="FAMILY N-ACETYLTRANSFERASE, PUTATIVE (AFU_ORTHOLOGUE AFUA_6G03350)-RELATED"/>
    <property type="match status" value="1"/>
</dbReference>
<evidence type="ECO:0000313" key="2">
    <source>
        <dbReference type="EMBL" id="PCE63945.1"/>
    </source>
</evidence>
<dbReference type="PROSITE" id="PS51186">
    <property type="entry name" value="GNAT"/>
    <property type="match status" value="1"/>
</dbReference>
<dbReference type="CDD" id="cd04301">
    <property type="entry name" value="NAT_SF"/>
    <property type="match status" value="1"/>
</dbReference>
<proteinExistence type="predicted"/>
<comment type="caution">
    <text evidence="2">The sequence shown here is derived from an EMBL/GenBank/DDBJ whole genome shotgun (WGS) entry which is preliminary data.</text>
</comment>
<dbReference type="Pfam" id="PF13508">
    <property type="entry name" value="Acetyltransf_7"/>
    <property type="match status" value="1"/>
</dbReference>
<dbReference type="RefSeq" id="WP_097442662.1">
    <property type="nucleotide sequence ID" value="NZ_NBWU01000004.1"/>
</dbReference>
<dbReference type="Proteomes" id="UP000219559">
    <property type="component" value="Unassembled WGS sequence"/>
</dbReference>
<dbReference type="InterPro" id="IPR000182">
    <property type="entry name" value="GNAT_dom"/>
</dbReference>
<sequence>MSNLASIYECDTDKSRLDFDFIQAYLSDQSYWAKGRSKARMQKAIANSLCFGLFEKESGQQLGFARIATDYVVFAWLMDVFISPEYQGQGLGKFLIQSILDHPSLQEVRGVGLKTKDAHGLYQQFGFERPNDPEVWMFKRIQEDKF</sequence>
<dbReference type="OrthoDB" id="3216107at2"/>
<dbReference type="GO" id="GO:0016747">
    <property type="term" value="F:acyltransferase activity, transferring groups other than amino-acyl groups"/>
    <property type="evidence" value="ECO:0007669"/>
    <property type="project" value="InterPro"/>
</dbReference>
<gene>
    <name evidence="2" type="ORF">B7P33_11875</name>
</gene>
<evidence type="ECO:0000313" key="3">
    <source>
        <dbReference type="Proteomes" id="UP000219559"/>
    </source>
</evidence>
<reference evidence="2 3" key="1">
    <citation type="submission" date="2017-04" db="EMBL/GenBank/DDBJ databases">
        <title>A new member of the family Flavobacteriaceae isolated from ascidians.</title>
        <authorList>
            <person name="Chen L."/>
        </authorList>
    </citation>
    <scope>NUCLEOTIDE SEQUENCE [LARGE SCALE GENOMIC DNA]</scope>
    <source>
        <strain evidence="2 3">HQA918</strain>
    </source>
</reference>
<dbReference type="AlphaFoldDB" id="A0A2A4G862"/>
<dbReference type="Gene3D" id="3.40.630.30">
    <property type="match status" value="1"/>
</dbReference>
<organism evidence="2 3">
    <name type="scientific">Sediminicola luteus</name>
    <dbReference type="NCBI Taxonomy" id="319238"/>
    <lineage>
        <taxon>Bacteria</taxon>
        <taxon>Pseudomonadati</taxon>
        <taxon>Bacteroidota</taxon>
        <taxon>Flavobacteriia</taxon>
        <taxon>Flavobacteriales</taxon>
        <taxon>Flavobacteriaceae</taxon>
        <taxon>Sediminicola</taxon>
    </lineage>
</organism>
<dbReference type="SUPFAM" id="SSF55729">
    <property type="entry name" value="Acyl-CoA N-acyltransferases (Nat)"/>
    <property type="match status" value="1"/>
</dbReference>
<keyword evidence="3" id="KW-1185">Reference proteome</keyword>
<name>A0A2A4G862_9FLAO</name>
<dbReference type="InterPro" id="IPR016181">
    <property type="entry name" value="Acyl_CoA_acyltransferase"/>
</dbReference>
<protein>
    <recommendedName>
        <fullName evidence="1">N-acetyltransferase domain-containing protein</fullName>
    </recommendedName>
</protein>
<dbReference type="InterPro" id="IPR053144">
    <property type="entry name" value="Acetyltransferase_Butenolide"/>
</dbReference>
<dbReference type="EMBL" id="NBWU01000004">
    <property type="protein sequence ID" value="PCE63945.1"/>
    <property type="molecule type" value="Genomic_DNA"/>
</dbReference>
<dbReference type="PANTHER" id="PTHR43233">
    <property type="entry name" value="FAMILY N-ACETYLTRANSFERASE, PUTATIVE (AFU_ORTHOLOGUE AFUA_6G03350)-RELATED"/>
    <property type="match status" value="1"/>
</dbReference>